<keyword evidence="2" id="KW-1185">Reference proteome</keyword>
<dbReference type="AlphaFoldDB" id="A0A9Q0BJC1"/>
<dbReference type="Proteomes" id="UP001059596">
    <property type="component" value="Unassembled WGS sequence"/>
</dbReference>
<gene>
    <name evidence="1" type="ORF">M5D96_013466</name>
</gene>
<evidence type="ECO:0000313" key="2">
    <source>
        <dbReference type="Proteomes" id="UP001059596"/>
    </source>
</evidence>
<protein>
    <submittedName>
        <fullName evidence="1">Uncharacterized protein</fullName>
    </submittedName>
</protein>
<accession>A0A9Q0BJC1</accession>
<organism evidence="1 2">
    <name type="scientific">Drosophila gunungcola</name>
    <name type="common">fruit fly</name>
    <dbReference type="NCBI Taxonomy" id="103775"/>
    <lineage>
        <taxon>Eukaryota</taxon>
        <taxon>Metazoa</taxon>
        <taxon>Ecdysozoa</taxon>
        <taxon>Arthropoda</taxon>
        <taxon>Hexapoda</taxon>
        <taxon>Insecta</taxon>
        <taxon>Pterygota</taxon>
        <taxon>Neoptera</taxon>
        <taxon>Endopterygota</taxon>
        <taxon>Diptera</taxon>
        <taxon>Brachycera</taxon>
        <taxon>Muscomorpha</taxon>
        <taxon>Ephydroidea</taxon>
        <taxon>Drosophilidae</taxon>
        <taxon>Drosophila</taxon>
        <taxon>Sophophora</taxon>
    </lineage>
</organism>
<proteinExistence type="predicted"/>
<reference evidence="1" key="1">
    <citation type="journal article" date="2023" name="Genome Biol. Evol.">
        <title>Long-read-based Genome Assembly of Drosophila gunungcola Reveals Fewer Chemosensory Genes in Flower-breeding Species.</title>
        <authorList>
            <person name="Negi A."/>
            <person name="Liao B.Y."/>
            <person name="Yeh S.D."/>
        </authorList>
    </citation>
    <scope>NUCLEOTIDE SEQUENCE</scope>
    <source>
        <strain evidence="1">Sukarami</strain>
    </source>
</reference>
<comment type="caution">
    <text evidence="1">The sequence shown here is derived from an EMBL/GenBank/DDBJ whole genome shotgun (WGS) entry which is preliminary data.</text>
</comment>
<sequence>MKYGAAAGPLLHTAPAFGPDASAPTPHLPLPFLGSVSTVSTICDMQIFHINLTRACITCNTASWANNK</sequence>
<dbReference type="EMBL" id="JAMKOV010000104">
    <property type="protein sequence ID" value="KAI8033770.1"/>
    <property type="molecule type" value="Genomic_DNA"/>
</dbReference>
<evidence type="ECO:0000313" key="1">
    <source>
        <dbReference type="EMBL" id="KAI8033770.1"/>
    </source>
</evidence>
<name>A0A9Q0BJC1_9MUSC</name>